<comment type="caution">
    <text evidence="2">The sequence shown here is derived from an EMBL/GenBank/DDBJ whole genome shotgun (WGS) entry which is preliminary data.</text>
</comment>
<evidence type="ECO:0000313" key="2">
    <source>
        <dbReference type="EMBL" id="GAA3792994.1"/>
    </source>
</evidence>
<accession>A0ABP7HFD3</accession>
<keyword evidence="3" id="KW-1185">Reference proteome</keyword>
<dbReference type="Proteomes" id="UP001501456">
    <property type="component" value="Unassembled WGS sequence"/>
</dbReference>
<gene>
    <name evidence="2" type="ORF">GCM10022271_26540</name>
</gene>
<reference evidence="3" key="1">
    <citation type="journal article" date="2019" name="Int. J. Syst. Evol. Microbiol.">
        <title>The Global Catalogue of Microorganisms (GCM) 10K type strain sequencing project: providing services to taxonomists for standard genome sequencing and annotation.</title>
        <authorList>
            <consortium name="The Broad Institute Genomics Platform"/>
            <consortium name="The Broad Institute Genome Sequencing Center for Infectious Disease"/>
            <person name="Wu L."/>
            <person name="Ma J."/>
        </authorList>
    </citation>
    <scope>NUCLEOTIDE SEQUENCE [LARGE SCALE GENOMIC DNA]</scope>
    <source>
        <strain evidence="3">JCM 17525</strain>
    </source>
</reference>
<feature type="chain" id="PRO_5047165047" evidence="1">
    <location>
        <begin position="22"/>
        <end position="406"/>
    </location>
</feature>
<evidence type="ECO:0000313" key="3">
    <source>
        <dbReference type="Proteomes" id="UP001501456"/>
    </source>
</evidence>
<sequence length="406" mass="42995">MRNFYTFLVAIMTTVVTFAQAPEKMSYQAIVRDSGDNLVSNQTVGMQISILQTTATGTAVYVETQTPMTNVNGLVTLEIATGTVVSGDFANIDWSADNYFIKTETDPTGGTNYTITGTSQLLSVPYAMYAKTSGNVQTYATGTNGTDFNISTVGDEHTFNIPDASDSARGLVSTSNQTMTGDKTFTGTVAASSNLVVGNNSITPGAALEVTSTTGTFLPPRMTTAQRDALVSVPDGSIIYNITDKKAQVAISSVNSDLDQSRWGDFAGVNLISSGQAMGQTFTATSSASVTQIGFYGTYRNGLTGTITSCKVYDGFGGTLLATSPDTSTLDNGNNIHLFTFSGLTLTYGQTYYVEFEMTYSGGALYSYGGQPYAGGSAYFNGTTSSLDLPFRVFHPASSLDWENLH</sequence>
<keyword evidence="1" id="KW-0732">Signal</keyword>
<evidence type="ECO:0000256" key="1">
    <source>
        <dbReference type="SAM" id="SignalP"/>
    </source>
</evidence>
<dbReference type="RefSeq" id="WP_344731109.1">
    <property type="nucleotide sequence ID" value="NZ_BAABBI010000010.1"/>
</dbReference>
<feature type="signal peptide" evidence="1">
    <location>
        <begin position="1"/>
        <end position="21"/>
    </location>
</feature>
<dbReference type="EMBL" id="BAABBI010000010">
    <property type="protein sequence ID" value="GAA3792994.1"/>
    <property type="molecule type" value="Genomic_DNA"/>
</dbReference>
<organism evidence="2 3">
    <name type="scientific">Corallibacter vietnamensis</name>
    <dbReference type="NCBI Taxonomy" id="904130"/>
    <lineage>
        <taxon>Bacteria</taxon>
        <taxon>Pseudomonadati</taxon>
        <taxon>Bacteroidota</taxon>
        <taxon>Flavobacteriia</taxon>
        <taxon>Flavobacteriales</taxon>
        <taxon>Flavobacteriaceae</taxon>
        <taxon>Corallibacter</taxon>
    </lineage>
</organism>
<proteinExistence type="predicted"/>
<name>A0ABP7HFD3_9FLAO</name>
<protein>
    <submittedName>
        <fullName evidence="2">Uncharacterized protein</fullName>
    </submittedName>
</protein>